<protein>
    <submittedName>
        <fullName evidence="1">Uncharacterized protein</fullName>
    </submittedName>
</protein>
<comment type="caution">
    <text evidence="1">The sequence shown here is derived from an EMBL/GenBank/DDBJ whole genome shotgun (WGS) entry which is preliminary data.</text>
</comment>
<gene>
    <name evidence="1" type="ORF">Vadar_029331</name>
</gene>
<sequence length="178" mass="19508">MEIEVVLQPDALLVLVNDWTIPMAVFKLSLLLLLLSLMCFLSPPTQATDVHYCDKKASYDVKVSEIEITPYPVARGKPATFSISASTGEAISGGKLVIDVSYFWFHVYSESHDLCEKTSCPVSVGNFVISHSQELPGFTPPGSYTLTMKLEDENNSELTCITFDFSIGFLASEAVADI</sequence>
<keyword evidence="2" id="KW-1185">Reference proteome</keyword>
<evidence type="ECO:0000313" key="2">
    <source>
        <dbReference type="Proteomes" id="UP000828048"/>
    </source>
</evidence>
<evidence type="ECO:0000313" key="1">
    <source>
        <dbReference type="EMBL" id="KAH7844559.1"/>
    </source>
</evidence>
<reference evidence="1 2" key="1">
    <citation type="journal article" date="2021" name="Hortic Res">
        <title>High-quality reference genome and annotation aids understanding of berry development for evergreen blueberry (Vaccinium darrowii).</title>
        <authorList>
            <person name="Yu J."/>
            <person name="Hulse-Kemp A.M."/>
            <person name="Babiker E."/>
            <person name="Staton M."/>
        </authorList>
    </citation>
    <scope>NUCLEOTIDE SEQUENCE [LARGE SCALE GENOMIC DNA]</scope>
    <source>
        <strain evidence="2">cv. NJ 8807/NJ 8810</strain>
        <tissue evidence="1">Young leaf</tissue>
    </source>
</reference>
<name>A0ACB7XTY7_9ERIC</name>
<dbReference type="Proteomes" id="UP000828048">
    <property type="component" value="Chromosome 1"/>
</dbReference>
<dbReference type="EMBL" id="CM037151">
    <property type="protein sequence ID" value="KAH7844559.1"/>
    <property type="molecule type" value="Genomic_DNA"/>
</dbReference>
<proteinExistence type="predicted"/>
<accession>A0ACB7XTY7</accession>
<organism evidence="1 2">
    <name type="scientific">Vaccinium darrowii</name>
    <dbReference type="NCBI Taxonomy" id="229202"/>
    <lineage>
        <taxon>Eukaryota</taxon>
        <taxon>Viridiplantae</taxon>
        <taxon>Streptophyta</taxon>
        <taxon>Embryophyta</taxon>
        <taxon>Tracheophyta</taxon>
        <taxon>Spermatophyta</taxon>
        <taxon>Magnoliopsida</taxon>
        <taxon>eudicotyledons</taxon>
        <taxon>Gunneridae</taxon>
        <taxon>Pentapetalae</taxon>
        <taxon>asterids</taxon>
        <taxon>Ericales</taxon>
        <taxon>Ericaceae</taxon>
        <taxon>Vaccinioideae</taxon>
        <taxon>Vaccinieae</taxon>
        <taxon>Vaccinium</taxon>
    </lineage>
</organism>